<organism evidence="4 5">
    <name type="scientific">Trametes cubensis</name>
    <dbReference type="NCBI Taxonomy" id="1111947"/>
    <lineage>
        <taxon>Eukaryota</taxon>
        <taxon>Fungi</taxon>
        <taxon>Dikarya</taxon>
        <taxon>Basidiomycota</taxon>
        <taxon>Agaricomycotina</taxon>
        <taxon>Agaricomycetes</taxon>
        <taxon>Polyporales</taxon>
        <taxon>Polyporaceae</taxon>
        <taxon>Trametes</taxon>
    </lineage>
</organism>
<comment type="caution">
    <text evidence="4">The sequence shown here is derived from an EMBL/GenBank/DDBJ whole genome shotgun (WGS) entry which is preliminary data.</text>
</comment>
<evidence type="ECO:0000313" key="5">
    <source>
        <dbReference type="Proteomes" id="UP001215151"/>
    </source>
</evidence>
<gene>
    <name evidence="4" type="ORF">ONZ51_g12632</name>
</gene>
<accession>A0AAD7X3G8</accession>
<dbReference type="SUPFAM" id="SSF48371">
    <property type="entry name" value="ARM repeat"/>
    <property type="match status" value="1"/>
</dbReference>
<dbReference type="EMBL" id="JAPEVG010000822">
    <property type="protein sequence ID" value="KAJ8455109.1"/>
    <property type="molecule type" value="Genomic_DNA"/>
</dbReference>
<dbReference type="GO" id="GO:0006417">
    <property type="term" value="P:regulation of translation"/>
    <property type="evidence" value="ECO:0007669"/>
    <property type="project" value="TreeGrafter"/>
</dbReference>
<evidence type="ECO:0008006" key="6">
    <source>
        <dbReference type="Google" id="ProtNLM"/>
    </source>
</evidence>
<sequence>MGRSEIESWIASTTREYRDDEDAPTNGPEWRRENILKDWSGAMPAAQTRLYTSSTKARTQFLREELLVLANHGDLSLSQIMDIFQLLTSTYPRYVDSESREAVEEVGIALVRRDELRGTPQGEPSESKLGVTEQVLGWMSHEVGQIAKRSSSHMAADMFVLLSWCCGLYAACLDSNPDFPQSRAWQVLLGCMASLVDMLLDPATRAKKSLQKSALVRTRRALRHRPEVLPVVMKTLLGLVKTMPSPLIVIPLLGISIDVTLRLKNVKDEKLKEIDSAIKVDPNYIGSITKLTIWEERHPAIVHKLGSHVKDTCLVTYLWSTPRFRAVFSNSRGSHGDNIADNGEGTSTIARDISEHAKSTNPVVRTNASVLFKVLMRLNTNPVDQEHVATELLSLPKAGKTAGPDHRVVLYTMLGAVLPSEAVSTTVLQTALPLLAKETHDAAVSALAASITPHLVCCLQSDTALPGDSAGVIAKEMTSSKPVVRRAFCSLVGNALLALGKLDSTAAVSFAKAIVPSFETNLKTVAANPINAPAGPLEAYIAIASLLGPLSQSKQFDDVISHNATLQSITVAGTKPSFLLWDKVYQKLTTEEEESWLLRAIEVVLPFFKAEFLRNEQARTSAGLIFVHLALESASPSIRRSAISALERLVETEPELINLSILAALSSHLSKPQVAPSKGVASNGEEAEPRANKEGRLPAIILACGSFSEECAQDVKERLLLEFVLVAHHPGSFGNLRPVWIELCQKARIDPNGLVSAHVDELLGKVLQAIDVYSKPLPGFVEAGYRAITTLTFVAPSAVIPKVVEQIRGDLKAEDVHSLTDDDLGIWATPEGQTFVDVLASKKEDAPVKKGKGYKDAQWEAEVRKSLANKKATATGTLSKQDQALVQAQLEKEAVVRERVNALKARLEQGLHLVRSLVEARVEELRAFVAPITALLREGAFGKAVNLVGTASFETYLTLSECCSERLDSYRKWVGVATLRSFDMAGIPDDFTLEPLNSLIIRVLYRLRTLSEQSPFDAATYCYASPLLSQVLTKGGIALTEEDDPLEQIALSLDIIKFHCGEFSDPAFPRTETVRDLIHAIRHQPKLAKDASSALIDIGQAMQANATKAETAQLLQGTLYQEVYVRTSCLQALQPFDLTELDWSPELWIACHDEDEQNARLANHIWDDNGLDVPESFLSDLLPFFEHDNAYVRSCAASALADAVIEYLPTSISTVLASLQDFYRDKAKVLAPEFDEYGMLIPQSVDRTDPWPARVAIARAFELLAPAFTPEDVVPFFKFLIEDQALGDRHADVRRGMLNCGTAVIDQHGSARLAELISMFEAELASSSAATETSDQIKEAVIPVFQASSRGWLVP</sequence>
<evidence type="ECO:0000313" key="4">
    <source>
        <dbReference type="EMBL" id="KAJ8455109.1"/>
    </source>
</evidence>
<dbReference type="InterPro" id="IPR016024">
    <property type="entry name" value="ARM-type_fold"/>
</dbReference>
<dbReference type="GO" id="GO:0005829">
    <property type="term" value="C:cytosol"/>
    <property type="evidence" value="ECO:0007669"/>
    <property type="project" value="TreeGrafter"/>
</dbReference>
<feature type="domain" description="Gcn1 N-terminal" evidence="2">
    <location>
        <begin position="404"/>
        <end position="758"/>
    </location>
</feature>
<proteinExistence type="predicted"/>
<dbReference type="GO" id="GO:0034198">
    <property type="term" value="P:cellular response to amino acid starvation"/>
    <property type="evidence" value="ECO:0007669"/>
    <property type="project" value="TreeGrafter"/>
</dbReference>
<reference evidence="4" key="1">
    <citation type="submission" date="2022-11" db="EMBL/GenBank/DDBJ databases">
        <title>Genome Sequence of Cubamyces cubensis.</title>
        <authorList>
            <person name="Buettner E."/>
        </authorList>
    </citation>
    <scope>NUCLEOTIDE SEQUENCE</scope>
    <source>
        <strain evidence="4">MPL-01</strain>
    </source>
</reference>
<name>A0AAD7X3G8_9APHY</name>
<dbReference type="InterPro" id="IPR011989">
    <property type="entry name" value="ARM-like"/>
</dbReference>
<dbReference type="Proteomes" id="UP001215151">
    <property type="component" value="Unassembled WGS sequence"/>
</dbReference>
<protein>
    <recommendedName>
        <fullName evidence="6">TOG domain-containing protein</fullName>
    </recommendedName>
</protein>
<dbReference type="PANTHER" id="PTHR23346">
    <property type="entry name" value="TRANSLATIONAL ACTIVATOR GCN1-RELATED"/>
    <property type="match status" value="1"/>
</dbReference>
<feature type="domain" description="GCN1-like HEAT repeats" evidence="3">
    <location>
        <begin position="963"/>
        <end position="1081"/>
    </location>
</feature>
<dbReference type="Pfam" id="PF24916">
    <property type="entry name" value="HEAT_GCN1_fung"/>
    <property type="match status" value="1"/>
</dbReference>
<dbReference type="PANTHER" id="PTHR23346:SF7">
    <property type="entry name" value="STALLED RIBOSOME SENSOR GCN1"/>
    <property type="match status" value="1"/>
</dbReference>
<dbReference type="GO" id="GO:0019887">
    <property type="term" value="F:protein kinase regulator activity"/>
    <property type="evidence" value="ECO:0007669"/>
    <property type="project" value="TreeGrafter"/>
</dbReference>
<evidence type="ECO:0000256" key="1">
    <source>
        <dbReference type="ARBA" id="ARBA00022737"/>
    </source>
</evidence>
<keyword evidence="1" id="KW-0677">Repeat</keyword>
<dbReference type="InterPro" id="IPR056809">
    <property type="entry name" value="HEAT_GCN1_fung"/>
</dbReference>
<dbReference type="Gene3D" id="1.25.10.10">
    <property type="entry name" value="Leucine-rich Repeat Variant"/>
    <property type="match status" value="1"/>
</dbReference>
<dbReference type="InterPro" id="IPR022716">
    <property type="entry name" value="Gcn1_N"/>
</dbReference>
<evidence type="ECO:0000259" key="3">
    <source>
        <dbReference type="Pfam" id="PF24916"/>
    </source>
</evidence>
<keyword evidence="5" id="KW-1185">Reference proteome</keyword>
<dbReference type="Pfam" id="PF12074">
    <property type="entry name" value="Gcn1_N"/>
    <property type="match status" value="1"/>
</dbReference>
<evidence type="ECO:0000259" key="2">
    <source>
        <dbReference type="Pfam" id="PF12074"/>
    </source>
</evidence>